<evidence type="ECO:0000313" key="3">
    <source>
        <dbReference type="Proteomes" id="UP000044071"/>
    </source>
</evidence>
<evidence type="ECO:0000313" key="2">
    <source>
        <dbReference type="EMBL" id="CDZ77712.1"/>
    </source>
</evidence>
<protein>
    <submittedName>
        <fullName evidence="2">Uncharacterized protein</fullName>
    </submittedName>
</protein>
<dbReference type="AlphaFoldDB" id="A0A078KXD1"/>
<dbReference type="eggNOG" id="ENOG5030N71">
    <property type="taxonomic scope" value="Bacteria"/>
</dbReference>
<sequence length="694" mass="77378">MKRNDKSVANSESKKRKLDEALSKYDQLVIEHEKSTKDCQKLTGQIGIYSNDSSPIDNQNFVNNRLEQDGIKALYDGISKYKRGYENLIKENYPNDDASDKAINNKRFFREKFIQFMAEKNASSEGKYNGDPDIRATNPEQATVSMTEFLGVEGAKLYQLALEEEMNSFEYMNAVFKASTTHFAGEKWAERPIIFVAGPSGCGKSFAAQAAVEKAGEFLAKEESNSNASNQDGNDVVAVDGGIAREVSQIRKLVIQVANNKGYPGINDLHSKSKVLEGVKDRMQKAVLDPSTKVGVVIPETFSDFMKPILNIKKALLKLVSNLPGAKAIFCRVDGDEPDIFQEVVAYMGSRRAWKTSDFKEEGESLDLNNTKIPESKAYGASGFKFGQLGSYLAELWFIKHSKSKLSIKISNDLVLKRPEPLDSQNWVDAKQGEPGTEMFSKRVFNQWQEYLADHQKNPSLTSEEYAKKSPRPAYQFSDLANPLLTLKAYAKKYPAPSLIKTSGEMDFAIAKEIFGKRIEAIKESIAKETIKNPGSVNIKELEDACKVLDVIKMNMGLIGRLNNKEVLKLEEQLRTNIIIMKKHGDFSLIPGTEKDLNRAMNALKKITKEMSEQELNNDVSSHSSPPSSPEFSSPHSSPSSPASSSPSSSPNQLKVGERTLNPKFSNQKAMREALLIVRNQETENVSDQRLKVI</sequence>
<organism evidence="2 3">
    <name type="scientific">Legionella massiliensis</name>
    <dbReference type="NCBI Taxonomy" id="1034943"/>
    <lineage>
        <taxon>Bacteria</taxon>
        <taxon>Pseudomonadati</taxon>
        <taxon>Pseudomonadota</taxon>
        <taxon>Gammaproteobacteria</taxon>
        <taxon>Legionellales</taxon>
        <taxon>Legionellaceae</taxon>
        <taxon>Legionella</taxon>
    </lineage>
</organism>
<dbReference type="Proteomes" id="UP000044071">
    <property type="component" value="Unassembled WGS sequence"/>
</dbReference>
<keyword evidence="3" id="KW-1185">Reference proteome</keyword>
<dbReference type="OrthoDB" id="5652981at2"/>
<accession>A0A078KXD1</accession>
<reference evidence="2 3" key="1">
    <citation type="submission" date="2014-06" db="EMBL/GenBank/DDBJ databases">
        <authorList>
            <person name="Urmite Genomes Urmite Genomes"/>
        </authorList>
    </citation>
    <scope>NUCLEOTIDE SEQUENCE [LARGE SCALE GENOMIC DNA]</scope>
</reference>
<dbReference type="RefSeq" id="WP_052403228.1">
    <property type="nucleotide sequence ID" value="NZ_CCVW01000002.1"/>
</dbReference>
<evidence type="ECO:0000256" key="1">
    <source>
        <dbReference type="SAM" id="MobiDB-lite"/>
    </source>
</evidence>
<feature type="compositionally biased region" description="Low complexity" evidence="1">
    <location>
        <begin position="621"/>
        <end position="651"/>
    </location>
</feature>
<feature type="region of interest" description="Disordered" evidence="1">
    <location>
        <begin position="612"/>
        <end position="668"/>
    </location>
</feature>
<dbReference type="EMBL" id="CCSB01000002">
    <property type="protein sequence ID" value="CDZ77712.1"/>
    <property type="molecule type" value="Genomic_DNA"/>
</dbReference>
<gene>
    <name evidence="2" type="ORF">BN59_02002</name>
</gene>
<name>A0A078KXD1_9GAMM</name>
<proteinExistence type="predicted"/>